<evidence type="ECO:0000256" key="4">
    <source>
        <dbReference type="ARBA" id="ARBA00022801"/>
    </source>
</evidence>
<evidence type="ECO:0000256" key="3">
    <source>
        <dbReference type="ARBA" id="ARBA00022729"/>
    </source>
</evidence>
<dbReference type="PANTHER" id="PTHR47360">
    <property type="entry name" value="MUREIN DD-ENDOPEPTIDASE MEPS/MUREIN LD-CARBOXYPEPTIDASE"/>
    <property type="match status" value="1"/>
</dbReference>
<name>A0ABU3D0D3_9FLAO</name>
<evidence type="ECO:0000259" key="7">
    <source>
        <dbReference type="PROSITE" id="PS51935"/>
    </source>
</evidence>
<evidence type="ECO:0000256" key="1">
    <source>
        <dbReference type="ARBA" id="ARBA00007074"/>
    </source>
</evidence>
<keyword evidence="5" id="KW-0788">Thiol protease</keyword>
<dbReference type="EMBL" id="JAVRHK010000001">
    <property type="protein sequence ID" value="MDT0675000.1"/>
    <property type="molecule type" value="Genomic_DNA"/>
</dbReference>
<reference evidence="8 9" key="1">
    <citation type="submission" date="2023-09" db="EMBL/GenBank/DDBJ databases">
        <authorList>
            <person name="Rey-Velasco X."/>
        </authorList>
    </citation>
    <scope>NUCLEOTIDE SEQUENCE [LARGE SCALE GENOMIC DNA]</scope>
    <source>
        <strain evidence="8 9">F117</strain>
    </source>
</reference>
<feature type="domain" description="NlpC/P60" evidence="7">
    <location>
        <begin position="71"/>
        <end position="198"/>
    </location>
</feature>
<comment type="similarity">
    <text evidence="1">Belongs to the peptidase C40 family.</text>
</comment>
<protein>
    <submittedName>
        <fullName evidence="8">C40 family peptidase</fullName>
    </submittedName>
</protein>
<feature type="compositionally biased region" description="Polar residues" evidence="6">
    <location>
        <begin position="43"/>
        <end position="54"/>
    </location>
</feature>
<keyword evidence="3" id="KW-0732">Signal</keyword>
<keyword evidence="2" id="KW-0645">Protease</keyword>
<dbReference type="Gene3D" id="3.90.1720.10">
    <property type="entry name" value="endopeptidase domain like (from Nostoc punctiforme)"/>
    <property type="match status" value="1"/>
</dbReference>
<dbReference type="InterPro" id="IPR038765">
    <property type="entry name" value="Papain-like_cys_pep_sf"/>
</dbReference>
<evidence type="ECO:0000256" key="6">
    <source>
        <dbReference type="SAM" id="MobiDB-lite"/>
    </source>
</evidence>
<comment type="caution">
    <text evidence="8">The sequence shown here is derived from an EMBL/GenBank/DDBJ whole genome shotgun (WGS) entry which is preliminary data.</text>
</comment>
<sequence>MNRKIESRFFLLQDFLLNPFYMRNLLKICSFILFAILLTSCGSSRSRGTNQRKMVSSEKKFKTNPEVKPEDKRVYKVISNAKKFEGTRYKYGGTTKRGMDCSGLIYVACLEENIAMPRTSRAMSLEGERLYLEEVTAGDLLFFETNKNKKVINHVGLVVEVLPGKILFIHSTTSRGVIISSLSEAYWHNNFVMARRII</sequence>
<dbReference type="PANTHER" id="PTHR47360:SF1">
    <property type="entry name" value="ENDOPEPTIDASE NLPC-RELATED"/>
    <property type="match status" value="1"/>
</dbReference>
<accession>A0ABU3D0D3</accession>
<dbReference type="Pfam" id="PF00877">
    <property type="entry name" value="NLPC_P60"/>
    <property type="match status" value="1"/>
</dbReference>
<evidence type="ECO:0000256" key="5">
    <source>
        <dbReference type="ARBA" id="ARBA00022807"/>
    </source>
</evidence>
<dbReference type="PROSITE" id="PS51935">
    <property type="entry name" value="NLPC_P60"/>
    <property type="match status" value="1"/>
</dbReference>
<keyword evidence="4" id="KW-0378">Hydrolase</keyword>
<evidence type="ECO:0000256" key="2">
    <source>
        <dbReference type="ARBA" id="ARBA00022670"/>
    </source>
</evidence>
<evidence type="ECO:0000313" key="9">
    <source>
        <dbReference type="Proteomes" id="UP001262582"/>
    </source>
</evidence>
<keyword evidence="9" id="KW-1185">Reference proteome</keyword>
<proteinExistence type="inferred from homology"/>
<gene>
    <name evidence="8" type="ORF">RM539_00190</name>
</gene>
<dbReference type="InterPro" id="IPR052062">
    <property type="entry name" value="Murein_DD/LD_carboxypeptidase"/>
</dbReference>
<feature type="region of interest" description="Disordered" evidence="6">
    <location>
        <begin position="43"/>
        <end position="63"/>
    </location>
</feature>
<dbReference type="SUPFAM" id="SSF54001">
    <property type="entry name" value="Cysteine proteinases"/>
    <property type="match status" value="1"/>
</dbReference>
<dbReference type="InterPro" id="IPR000064">
    <property type="entry name" value="NLP_P60_dom"/>
</dbReference>
<dbReference type="RefSeq" id="WP_311501448.1">
    <property type="nucleotide sequence ID" value="NZ_JAVRHK010000001.1"/>
</dbReference>
<dbReference type="Proteomes" id="UP001262582">
    <property type="component" value="Unassembled WGS sequence"/>
</dbReference>
<evidence type="ECO:0000313" key="8">
    <source>
        <dbReference type="EMBL" id="MDT0675000.1"/>
    </source>
</evidence>
<organism evidence="8 9">
    <name type="scientific">Autumnicola musiva</name>
    <dbReference type="NCBI Taxonomy" id="3075589"/>
    <lineage>
        <taxon>Bacteria</taxon>
        <taxon>Pseudomonadati</taxon>
        <taxon>Bacteroidota</taxon>
        <taxon>Flavobacteriia</taxon>
        <taxon>Flavobacteriales</taxon>
        <taxon>Flavobacteriaceae</taxon>
        <taxon>Autumnicola</taxon>
    </lineage>
</organism>